<feature type="region of interest" description="Disordered" evidence="1">
    <location>
        <begin position="105"/>
        <end position="173"/>
    </location>
</feature>
<feature type="compositionally biased region" description="Basic and acidic residues" evidence="1">
    <location>
        <begin position="105"/>
        <end position="151"/>
    </location>
</feature>
<accession>A0A2T7A5Z1</accession>
<comment type="caution">
    <text evidence="2">The sequence shown here is derived from an EMBL/GenBank/DDBJ whole genome shotgun (WGS) entry which is preliminary data.</text>
</comment>
<organism evidence="2 3">
    <name type="scientific">Tuber borchii</name>
    <name type="common">White truffle</name>
    <dbReference type="NCBI Taxonomy" id="42251"/>
    <lineage>
        <taxon>Eukaryota</taxon>
        <taxon>Fungi</taxon>
        <taxon>Dikarya</taxon>
        <taxon>Ascomycota</taxon>
        <taxon>Pezizomycotina</taxon>
        <taxon>Pezizomycetes</taxon>
        <taxon>Pezizales</taxon>
        <taxon>Tuberaceae</taxon>
        <taxon>Tuber</taxon>
    </lineage>
</organism>
<proteinExistence type="predicted"/>
<feature type="compositionally biased region" description="Basic residues" evidence="1">
    <location>
        <begin position="152"/>
        <end position="162"/>
    </location>
</feature>
<keyword evidence="3" id="KW-1185">Reference proteome</keyword>
<gene>
    <name evidence="2" type="ORF">B9Z19DRAFT_1016512</name>
</gene>
<evidence type="ECO:0000313" key="3">
    <source>
        <dbReference type="Proteomes" id="UP000244722"/>
    </source>
</evidence>
<evidence type="ECO:0000256" key="1">
    <source>
        <dbReference type="SAM" id="MobiDB-lite"/>
    </source>
</evidence>
<dbReference type="STRING" id="42251.A0A2T7A5Z1"/>
<protein>
    <submittedName>
        <fullName evidence="2">Uncharacterized protein</fullName>
    </submittedName>
</protein>
<dbReference type="AlphaFoldDB" id="A0A2T7A5Z1"/>
<reference evidence="2 3" key="1">
    <citation type="submission" date="2017-04" db="EMBL/GenBank/DDBJ databases">
        <title>Draft genome sequence of Tuber borchii Vittad., a whitish edible truffle.</title>
        <authorList>
            <consortium name="DOE Joint Genome Institute"/>
            <person name="Murat C."/>
            <person name="Kuo A."/>
            <person name="Barry K.W."/>
            <person name="Clum A."/>
            <person name="Dockter R.B."/>
            <person name="Fauchery L."/>
            <person name="Iotti M."/>
            <person name="Kohler A."/>
            <person name="Labutti K."/>
            <person name="Lindquist E.A."/>
            <person name="Lipzen A."/>
            <person name="Ohm R.A."/>
            <person name="Wang M."/>
            <person name="Grigoriev I.V."/>
            <person name="Zambonelli A."/>
            <person name="Martin F.M."/>
        </authorList>
    </citation>
    <scope>NUCLEOTIDE SEQUENCE [LARGE SCALE GENOMIC DNA]</scope>
    <source>
        <strain evidence="2 3">Tbo3840</strain>
    </source>
</reference>
<name>A0A2T7A5Z1_TUBBO</name>
<dbReference type="EMBL" id="NESQ01000017">
    <property type="protein sequence ID" value="PUU83156.1"/>
    <property type="molecule type" value="Genomic_DNA"/>
</dbReference>
<dbReference type="Proteomes" id="UP000244722">
    <property type="component" value="Unassembled WGS sequence"/>
</dbReference>
<dbReference type="OrthoDB" id="3366546at2759"/>
<sequence length="173" mass="19860">MPIKVTREDFLWTNGRGHNQKPILYSQKLNNYGIGKKQHSSDQWWEKAFDNQLKNLDVASAGGEVTVIQTAKSVTPAGLERIARSYIRFVRGGVLHGDREIAGAEREDKEVSIVSDSGRRGEGKGKEKKNKDERKERRSRDGKRNSKEKEKRKERKLLKRMVKKEMAALKGRK</sequence>
<evidence type="ECO:0000313" key="2">
    <source>
        <dbReference type="EMBL" id="PUU83156.1"/>
    </source>
</evidence>